<organism evidence="2">
    <name type="scientific">Cryptococcus bacillisporus CA1280</name>
    <dbReference type="NCBI Taxonomy" id="1296109"/>
    <lineage>
        <taxon>Eukaryota</taxon>
        <taxon>Fungi</taxon>
        <taxon>Dikarya</taxon>
        <taxon>Basidiomycota</taxon>
        <taxon>Agaricomycotina</taxon>
        <taxon>Tremellomycetes</taxon>
        <taxon>Tremellales</taxon>
        <taxon>Cryptococcaceae</taxon>
        <taxon>Cryptococcus</taxon>
        <taxon>Cryptococcus gattii species complex</taxon>
    </lineage>
</organism>
<dbReference type="AlphaFoldDB" id="A0A0D0VNJ1"/>
<gene>
    <name evidence="2" type="ORF">I312_02458</name>
</gene>
<name>A0A0D0VNJ1_CRYGA</name>
<dbReference type="EMBL" id="KN847978">
    <property type="protein sequence ID" value="KIR47944.1"/>
    <property type="molecule type" value="Genomic_DNA"/>
</dbReference>
<proteinExistence type="predicted"/>
<reference evidence="2" key="1">
    <citation type="submission" date="2015-01" db="EMBL/GenBank/DDBJ databases">
        <title>The Genome Sequence of Cryptococcus gattii CA1280.</title>
        <authorList>
            <consortium name="The Broad Institute Genomics Platform"/>
            <person name="Cuomo C."/>
            <person name="Litvintseva A."/>
            <person name="Chen Y."/>
            <person name="Heitman J."/>
            <person name="Sun S."/>
            <person name="Springer D."/>
            <person name="Dromer F."/>
            <person name="Young S."/>
            <person name="Zeng Q."/>
            <person name="Gargeya S."/>
            <person name="Abouelleil A."/>
            <person name="Alvarado L."/>
            <person name="Chapman S.B."/>
            <person name="Gainer-Dewar J."/>
            <person name="Goldberg J."/>
            <person name="Griggs A."/>
            <person name="Gujja S."/>
            <person name="Hansen M."/>
            <person name="Howarth C."/>
            <person name="Imamovic A."/>
            <person name="Larimer J."/>
            <person name="Murphy C."/>
            <person name="Naylor J."/>
            <person name="Pearson M."/>
            <person name="Priest M."/>
            <person name="Roberts A."/>
            <person name="Saif S."/>
            <person name="Shea T."/>
            <person name="Sykes S."/>
            <person name="Wortman J."/>
            <person name="Nusbaum C."/>
            <person name="Birren B."/>
        </authorList>
    </citation>
    <scope>NUCLEOTIDE SEQUENCE [LARGE SCALE GENOMIC DNA]</scope>
    <source>
        <strain evidence="2">CA1280</strain>
    </source>
</reference>
<evidence type="ECO:0000313" key="2">
    <source>
        <dbReference type="EMBL" id="KIR47944.1"/>
    </source>
</evidence>
<accession>A0A0D0VNJ1</accession>
<feature type="compositionally biased region" description="Low complexity" evidence="1">
    <location>
        <begin position="49"/>
        <end position="64"/>
    </location>
</feature>
<evidence type="ECO:0000256" key="1">
    <source>
        <dbReference type="SAM" id="MobiDB-lite"/>
    </source>
</evidence>
<protein>
    <submittedName>
        <fullName evidence="2">Uncharacterized protein</fullName>
    </submittedName>
</protein>
<feature type="region of interest" description="Disordered" evidence="1">
    <location>
        <begin position="30"/>
        <end position="64"/>
    </location>
</feature>
<dbReference type="HOGENOM" id="CLU_2867590_0_0_1"/>
<sequence>MTHIYFIGCYSRTCPMFVLYQAVVNESLSSWSLGGTPGDCSCPRRRLESGNGSTDGPSSPSGGT</sequence>